<dbReference type="InterPro" id="IPR001932">
    <property type="entry name" value="PPM-type_phosphatase-like_dom"/>
</dbReference>
<proteinExistence type="predicted"/>
<dbReference type="SMART" id="SM00331">
    <property type="entry name" value="PP2C_SIG"/>
    <property type="match status" value="1"/>
</dbReference>
<dbReference type="GO" id="GO:0004722">
    <property type="term" value="F:protein serine/threonine phosphatase activity"/>
    <property type="evidence" value="ECO:0007669"/>
    <property type="project" value="InterPro"/>
</dbReference>
<evidence type="ECO:0000313" key="3">
    <source>
        <dbReference type="EMBL" id="EDY20709.1"/>
    </source>
</evidence>
<dbReference type="STRING" id="497964.CfE428DRAFT_1906"/>
<organism evidence="3 4">
    <name type="scientific">Chthoniobacter flavus Ellin428</name>
    <dbReference type="NCBI Taxonomy" id="497964"/>
    <lineage>
        <taxon>Bacteria</taxon>
        <taxon>Pseudomonadati</taxon>
        <taxon>Verrucomicrobiota</taxon>
        <taxon>Spartobacteria</taxon>
        <taxon>Chthoniobacterales</taxon>
        <taxon>Chthoniobacteraceae</taxon>
        <taxon>Chthoniobacter</taxon>
    </lineage>
</organism>
<protein>
    <submittedName>
        <fullName evidence="3">Protein serine/threonine phosphatase</fullName>
    </submittedName>
</protein>
<gene>
    <name evidence="3" type="ORF">CfE428DRAFT_1906</name>
</gene>
<feature type="region of interest" description="Disordered" evidence="1">
    <location>
        <begin position="29"/>
        <end position="57"/>
    </location>
</feature>
<dbReference type="PROSITE" id="PS51746">
    <property type="entry name" value="PPM_2"/>
    <property type="match status" value="1"/>
</dbReference>
<dbReference type="InterPro" id="IPR015655">
    <property type="entry name" value="PP2C"/>
</dbReference>
<dbReference type="InterPro" id="IPR036457">
    <property type="entry name" value="PPM-type-like_dom_sf"/>
</dbReference>
<name>B4CZ18_9BACT</name>
<dbReference type="eggNOG" id="COG0631">
    <property type="taxonomic scope" value="Bacteria"/>
</dbReference>
<comment type="caution">
    <text evidence="3">The sequence shown here is derived from an EMBL/GenBank/DDBJ whole genome shotgun (WGS) entry which is preliminary data.</text>
</comment>
<sequence length="322" mass="34761">MALPFLFRAFADEDLKVATEPGHYIGVPKSKASAHPPKEHMNLTAPPVPTRFSGAKKSPVDEHVAHRYTARGAWICHTGRVRRVNEDSLLAGSKFFGGSTEAPAKIDIATGPWIVAVSDGIGGHRGGAEASKEVVEALAQCSRVTPVSVADTLRKLNRDFCERGQTVSELAAMGATVAGIGCGGRGLFAFNVGDSRVYRQDGEKLVQITRDDSEAEDLIDVGLLQPYDGPRPGFLHALTQAIGGREEVIEIHTHIHQLHIEEKARFLICSDGLTDMLHSPEILEVLCDEKRAERAATSLFQRAMNAGGVDNITLAVVEIERS</sequence>
<evidence type="ECO:0000256" key="1">
    <source>
        <dbReference type="SAM" id="MobiDB-lite"/>
    </source>
</evidence>
<dbReference type="AlphaFoldDB" id="B4CZ18"/>
<dbReference type="CDD" id="cd00143">
    <property type="entry name" value="PP2Cc"/>
    <property type="match status" value="1"/>
</dbReference>
<dbReference type="SMART" id="SM00332">
    <property type="entry name" value="PP2Cc"/>
    <property type="match status" value="1"/>
</dbReference>
<dbReference type="Proteomes" id="UP000005824">
    <property type="component" value="Unassembled WGS sequence"/>
</dbReference>
<dbReference type="Pfam" id="PF13672">
    <property type="entry name" value="PP2C_2"/>
    <property type="match status" value="1"/>
</dbReference>
<dbReference type="InParanoid" id="B4CZ18"/>
<dbReference type="SUPFAM" id="SSF81606">
    <property type="entry name" value="PP2C-like"/>
    <property type="match status" value="1"/>
</dbReference>
<dbReference type="Gene3D" id="3.60.40.10">
    <property type="entry name" value="PPM-type phosphatase domain"/>
    <property type="match status" value="1"/>
</dbReference>
<keyword evidence="4" id="KW-1185">Reference proteome</keyword>
<accession>B4CZ18</accession>
<evidence type="ECO:0000313" key="4">
    <source>
        <dbReference type="Proteomes" id="UP000005824"/>
    </source>
</evidence>
<dbReference type="EMBL" id="ABVL01000004">
    <property type="protein sequence ID" value="EDY20709.1"/>
    <property type="molecule type" value="Genomic_DNA"/>
</dbReference>
<dbReference type="PANTHER" id="PTHR47992">
    <property type="entry name" value="PROTEIN PHOSPHATASE"/>
    <property type="match status" value="1"/>
</dbReference>
<reference evidence="3 4" key="1">
    <citation type="journal article" date="2011" name="J. Bacteriol.">
        <title>Genome sequence of Chthoniobacter flavus Ellin428, an aerobic heterotrophic soil bacterium.</title>
        <authorList>
            <person name="Kant R."/>
            <person name="van Passel M.W."/>
            <person name="Palva A."/>
            <person name="Lucas S."/>
            <person name="Lapidus A."/>
            <person name="Glavina Del Rio T."/>
            <person name="Dalin E."/>
            <person name="Tice H."/>
            <person name="Bruce D."/>
            <person name="Goodwin L."/>
            <person name="Pitluck S."/>
            <person name="Larimer F.W."/>
            <person name="Land M.L."/>
            <person name="Hauser L."/>
            <person name="Sangwan P."/>
            <person name="de Vos W.M."/>
            <person name="Janssen P.H."/>
            <person name="Smidt H."/>
        </authorList>
    </citation>
    <scope>NUCLEOTIDE SEQUENCE [LARGE SCALE GENOMIC DNA]</scope>
    <source>
        <strain evidence="3 4">Ellin428</strain>
    </source>
</reference>
<evidence type="ECO:0000259" key="2">
    <source>
        <dbReference type="PROSITE" id="PS51746"/>
    </source>
</evidence>
<feature type="domain" description="PPM-type phosphatase" evidence="2">
    <location>
        <begin position="64"/>
        <end position="319"/>
    </location>
</feature>